<sequence length="553" mass="58851">MNTLNVGDYLLHRLHQAGIRHLFGVPGDYNLQFLDSVIDHPGITWVGCANELNAAYAADGYGRCNGAAALLTTFGVGELSAINGIAGSYAEYVPVIHIVGAPASHAQQQGDCVHHSLGDGDFGHFLRMAQEVSAASAVLSAENAVAEIDRVIASALQQHRPGYLLLAVDVAAATVTLPSASASPVPAENRDVAQAFAAAAERLLAPAQRVALLADFLAARWQLQAPLAELRALRAIPAATLLMGKGVLDEQQPGFVGTYAASGSRETVRAAIEDTDVTLCVGVRFTDTLTAGFTQQLSAQRVIDLQPFHASVAGETFAPLSMAQALAALLPVYQRHCAHWATGEADMPDDAPPAAAAVISQQAFWQAMQRFLQPGDIILADQGTAAFGAAALRLPHDAQLLVQPLWGSIGYTLPATFGAQTAQPDRRVILIIGDGSAQLTIQELGSIQRDGLSPIIFLLNNEGYTVERAIHGAEQRYNDIAQWNWTALPQAMSLNCAAQSWRISETAQLDAVMSLLSQARCLSLIEVVMEKQDLPPLLRTVTAALHQRNSHKV</sequence>
<dbReference type="GO" id="GO:0030976">
    <property type="term" value="F:thiamine pyrophosphate binding"/>
    <property type="evidence" value="ECO:0007669"/>
    <property type="project" value="InterPro"/>
</dbReference>
<dbReference type="EMBL" id="LDSE01000009">
    <property type="protein sequence ID" value="KTS68782.1"/>
    <property type="molecule type" value="Genomic_DNA"/>
</dbReference>
<evidence type="ECO:0000259" key="13">
    <source>
        <dbReference type="Pfam" id="PF02776"/>
    </source>
</evidence>
<dbReference type="SUPFAM" id="SSF52467">
    <property type="entry name" value="DHS-like NAD/FAD-binding domain"/>
    <property type="match status" value="1"/>
</dbReference>
<feature type="binding site" evidence="9">
    <location>
        <position position="463"/>
    </location>
    <ligand>
        <name>Mg(2+)</name>
        <dbReference type="ChEBI" id="CHEBI:18420"/>
    </ligand>
</feature>
<dbReference type="Pfam" id="PF02775">
    <property type="entry name" value="TPP_enzyme_C"/>
    <property type="match status" value="1"/>
</dbReference>
<dbReference type="Pfam" id="PF00205">
    <property type="entry name" value="TPP_enzyme_M"/>
    <property type="match status" value="1"/>
</dbReference>
<gene>
    <name evidence="14" type="ORF">SA3R_05695</name>
</gene>
<dbReference type="FunFam" id="3.40.50.970:FF:000024">
    <property type="entry name" value="Pyruvate decarboxylase isozyme"/>
    <property type="match status" value="1"/>
</dbReference>
<dbReference type="CDD" id="cd02005">
    <property type="entry name" value="TPP_PDC_IPDC"/>
    <property type="match status" value="1"/>
</dbReference>
<evidence type="ECO:0000313" key="14">
    <source>
        <dbReference type="EMBL" id="KTS68782.1"/>
    </source>
</evidence>
<dbReference type="InterPro" id="IPR012110">
    <property type="entry name" value="PDC/IPDC-like"/>
</dbReference>
<comment type="similarity">
    <text evidence="3 10">Belongs to the TPP enzyme family.</text>
</comment>
<evidence type="ECO:0000259" key="12">
    <source>
        <dbReference type="Pfam" id="PF02775"/>
    </source>
</evidence>
<evidence type="ECO:0000256" key="5">
    <source>
        <dbReference type="ARBA" id="ARBA00022793"/>
    </source>
</evidence>
<dbReference type="SUPFAM" id="SSF52518">
    <property type="entry name" value="Thiamin diphosphate-binding fold (THDP-binding)"/>
    <property type="match status" value="2"/>
</dbReference>
<evidence type="ECO:0000256" key="7">
    <source>
        <dbReference type="ARBA" id="ARBA00023052"/>
    </source>
</evidence>
<keyword evidence="5" id="KW-0210">Decarboxylase</keyword>
<reference evidence="14 15" key="1">
    <citation type="journal article" date="2016" name="Front. Microbiol.">
        <title>Genomic Resource of Rice Seed Associated Bacteria.</title>
        <authorList>
            <person name="Midha S."/>
            <person name="Bansal K."/>
            <person name="Sharma S."/>
            <person name="Kumar N."/>
            <person name="Patil P.P."/>
            <person name="Chaudhry V."/>
            <person name="Patil P.B."/>
        </authorList>
    </citation>
    <scope>NUCLEOTIDE SEQUENCE [LARGE SCALE GENOMIC DNA]</scope>
    <source>
        <strain evidence="14 15">SA3</strain>
    </source>
</reference>
<evidence type="ECO:0000256" key="10">
    <source>
        <dbReference type="RuleBase" id="RU362132"/>
    </source>
</evidence>
<keyword evidence="14" id="KW-0670">Pyruvate</keyword>
<dbReference type="PIRSF" id="PIRSF036565">
    <property type="entry name" value="Pyruvt_ip_decrb"/>
    <property type="match status" value="1"/>
</dbReference>
<dbReference type="InterPro" id="IPR029061">
    <property type="entry name" value="THDP-binding"/>
</dbReference>
<feature type="domain" description="Thiamine pyrophosphate enzyme N-terminal TPP-binding" evidence="13">
    <location>
        <begin position="5"/>
        <end position="110"/>
    </location>
</feature>
<evidence type="ECO:0000256" key="3">
    <source>
        <dbReference type="ARBA" id="ARBA00007812"/>
    </source>
</evidence>
<dbReference type="InterPro" id="IPR012000">
    <property type="entry name" value="Thiamin_PyroP_enz_cen_dom"/>
</dbReference>
<keyword evidence="4 9" id="KW-0479">Metal-binding</keyword>
<name>A0A8E1S0K3_9GAMM</name>
<dbReference type="RefSeq" id="WP_058776547.1">
    <property type="nucleotide sequence ID" value="NZ_LDSD01000006.1"/>
</dbReference>
<dbReference type="Pfam" id="PF02776">
    <property type="entry name" value="TPP_enzyme_N"/>
    <property type="match status" value="1"/>
</dbReference>
<accession>A0A8E1S0K3</accession>
<dbReference type="InterPro" id="IPR047214">
    <property type="entry name" value="TPP_PDC_IPDC"/>
</dbReference>
<evidence type="ECO:0000313" key="15">
    <source>
        <dbReference type="Proteomes" id="UP000071979"/>
    </source>
</evidence>
<evidence type="ECO:0000256" key="8">
    <source>
        <dbReference type="ARBA" id="ARBA00023239"/>
    </source>
</evidence>
<dbReference type="Proteomes" id="UP000071979">
    <property type="component" value="Unassembled WGS sequence"/>
</dbReference>
<protein>
    <submittedName>
        <fullName evidence="14">Indolepyruvate decarboxylase</fullName>
    </submittedName>
</protein>
<feature type="domain" description="Thiamine pyrophosphate enzyme central" evidence="11">
    <location>
        <begin position="199"/>
        <end position="314"/>
    </location>
</feature>
<organism evidence="14 15">
    <name type="scientific">Pantoea dispersa</name>
    <dbReference type="NCBI Taxonomy" id="59814"/>
    <lineage>
        <taxon>Bacteria</taxon>
        <taxon>Pseudomonadati</taxon>
        <taxon>Pseudomonadota</taxon>
        <taxon>Gammaproteobacteria</taxon>
        <taxon>Enterobacterales</taxon>
        <taxon>Erwiniaceae</taxon>
        <taxon>Pantoea</taxon>
    </lineage>
</organism>
<dbReference type="GO" id="GO:0000287">
    <property type="term" value="F:magnesium ion binding"/>
    <property type="evidence" value="ECO:0007669"/>
    <property type="project" value="InterPro"/>
</dbReference>
<dbReference type="InterPro" id="IPR047213">
    <property type="entry name" value="TPP_PYR_PDC_IPDC-like"/>
</dbReference>
<dbReference type="CDD" id="cd07038">
    <property type="entry name" value="TPP_PYR_PDC_IPDC_like"/>
    <property type="match status" value="1"/>
</dbReference>
<dbReference type="PANTHER" id="PTHR43452">
    <property type="entry name" value="PYRUVATE DECARBOXYLASE"/>
    <property type="match status" value="1"/>
</dbReference>
<dbReference type="PROSITE" id="PS00187">
    <property type="entry name" value="TPP_ENZYMES"/>
    <property type="match status" value="1"/>
</dbReference>
<keyword evidence="7 10" id="KW-0786">Thiamine pyrophosphate</keyword>
<dbReference type="FunFam" id="3.40.50.970:FF:000019">
    <property type="entry name" value="Pyruvate decarboxylase isozyme"/>
    <property type="match status" value="1"/>
</dbReference>
<dbReference type="InterPro" id="IPR000399">
    <property type="entry name" value="TPP-bd_CS"/>
</dbReference>
<dbReference type="GO" id="GO:0005829">
    <property type="term" value="C:cytosol"/>
    <property type="evidence" value="ECO:0007669"/>
    <property type="project" value="TreeGrafter"/>
</dbReference>
<dbReference type="InterPro" id="IPR012001">
    <property type="entry name" value="Thiamin_PyroP_enz_TPP-bd_dom"/>
</dbReference>
<evidence type="ECO:0000256" key="4">
    <source>
        <dbReference type="ARBA" id="ARBA00022723"/>
    </source>
</evidence>
<feature type="binding site" evidence="9">
    <location>
        <position position="461"/>
    </location>
    <ligand>
        <name>Mg(2+)</name>
        <dbReference type="ChEBI" id="CHEBI:18420"/>
    </ligand>
</feature>
<keyword evidence="8" id="KW-0456">Lyase</keyword>
<dbReference type="GO" id="GO:0000949">
    <property type="term" value="P:aromatic amino acid family catabolic process to alcohol via Ehrlich pathway"/>
    <property type="evidence" value="ECO:0007669"/>
    <property type="project" value="TreeGrafter"/>
</dbReference>
<dbReference type="InterPro" id="IPR029035">
    <property type="entry name" value="DHS-like_NAD/FAD-binding_dom"/>
</dbReference>
<comment type="caution">
    <text evidence="14">The sequence shown here is derived from an EMBL/GenBank/DDBJ whole genome shotgun (WGS) entry which is preliminary data.</text>
</comment>
<comment type="cofactor">
    <cofactor evidence="1">
        <name>a metal cation</name>
        <dbReference type="ChEBI" id="CHEBI:25213"/>
    </cofactor>
</comment>
<evidence type="ECO:0000256" key="6">
    <source>
        <dbReference type="ARBA" id="ARBA00022842"/>
    </source>
</evidence>
<comment type="cofactor">
    <cofactor evidence="9">
        <name>Mg(2+)</name>
        <dbReference type="ChEBI" id="CHEBI:18420"/>
    </cofactor>
    <text evidence="9">Binds 1 Mg(2+) per subunit.</text>
</comment>
<dbReference type="AlphaFoldDB" id="A0A8E1S0K3"/>
<evidence type="ECO:0000259" key="11">
    <source>
        <dbReference type="Pfam" id="PF00205"/>
    </source>
</evidence>
<dbReference type="Gene3D" id="3.40.50.1220">
    <property type="entry name" value="TPP-binding domain"/>
    <property type="match status" value="1"/>
</dbReference>
<feature type="binding site" evidence="9">
    <location>
        <position position="434"/>
    </location>
    <ligand>
        <name>Mg(2+)</name>
        <dbReference type="ChEBI" id="CHEBI:18420"/>
    </ligand>
</feature>
<keyword evidence="6 9" id="KW-0460">Magnesium</keyword>
<dbReference type="InterPro" id="IPR011766">
    <property type="entry name" value="TPP_enzyme_TPP-bd"/>
</dbReference>
<evidence type="ECO:0000256" key="2">
    <source>
        <dbReference type="ARBA" id="ARBA00001964"/>
    </source>
</evidence>
<evidence type="ECO:0000256" key="1">
    <source>
        <dbReference type="ARBA" id="ARBA00001920"/>
    </source>
</evidence>
<proteinExistence type="inferred from homology"/>
<dbReference type="GO" id="GO:0004737">
    <property type="term" value="F:pyruvate decarboxylase activity"/>
    <property type="evidence" value="ECO:0007669"/>
    <property type="project" value="TreeGrafter"/>
</dbReference>
<evidence type="ECO:0000256" key="9">
    <source>
        <dbReference type="PIRSR" id="PIRSR036565-2"/>
    </source>
</evidence>
<dbReference type="Gene3D" id="3.40.50.970">
    <property type="match status" value="2"/>
</dbReference>
<dbReference type="PANTHER" id="PTHR43452:SF30">
    <property type="entry name" value="PYRUVATE DECARBOXYLASE ISOZYME 1-RELATED"/>
    <property type="match status" value="1"/>
</dbReference>
<comment type="cofactor">
    <cofactor evidence="2">
        <name>thiamine diphosphate</name>
        <dbReference type="ChEBI" id="CHEBI:58937"/>
    </cofactor>
</comment>
<feature type="domain" description="Thiamine pyrophosphate enzyme TPP-binding" evidence="12">
    <location>
        <begin position="385"/>
        <end position="525"/>
    </location>
</feature>